<sequence>MIGLKNLHLRYGEKVIFGDVSLTIGVRDRIGLVGSNGAGKSTLLKLMLGEIEIDGGELEKPDWVTLGYLPQDGIEVRGRTLYKEVETAFDDALELQAKIDEADEKLAEMDTSSEEYYDMIDMIGGWEQKLEEYEPEKMKSKIERVLMGLGFSSGDMDRDTGEFSGGWQMRIALAKLLLRQPSLLLLDEPTNHLDIIAQNWFEDYLTRYEGSIMVISHDRAFLDTITNRTLHLSLGRIESFKGNYSFYVKESQVRLDALRKQKANQEKEIQRQKDFINRFRSNVKKASMVQSRIKALEKMEIIEMPKTEKKIYFRFPEPPPSSQKVIELVNMSKSYGSIEVFKNFNFHIDKGDRIAVVGVNGAGKSTLARVLAGIEPFQEGERVVGLNTVLAYFAQQQAEELDPKKTALEEVEAAAAEAGHEDANPRGVLGALLFRKDDVFKPTTVLSGGERNRLALAKILMRRANTIILDEPTNHLDIRSKETLQDAIKAFEGTVILVSHDRDFLDPLVNKVLEVRKDGTRLLTCNVSEYIARIEEENSGKS</sequence>
<dbReference type="InterPro" id="IPR003439">
    <property type="entry name" value="ABC_transporter-like_ATP-bd"/>
</dbReference>
<evidence type="ECO:0000256" key="3">
    <source>
        <dbReference type="SAM" id="Coils"/>
    </source>
</evidence>
<dbReference type="InterPro" id="IPR017871">
    <property type="entry name" value="ABC_transporter-like_CS"/>
</dbReference>
<dbReference type="RefSeq" id="WP_185658747.1">
    <property type="nucleotide sequence ID" value="NZ_CAWPOO010000005.1"/>
</dbReference>
<accession>A0A7X1E8J4</accession>
<dbReference type="GO" id="GO:0016887">
    <property type="term" value="F:ATP hydrolysis activity"/>
    <property type="evidence" value="ECO:0007669"/>
    <property type="project" value="InterPro"/>
</dbReference>
<keyword evidence="1" id="KW-0547">Nucleotide-binding</keyword>
<dbReference type="AlphaFoldDB" id="A0A7X1E8J4"/>
<protein>
    <submittedName>
        <fullName evidence="5">ABC-F family ATP-binding cassette domain-containing protein</fullName>
    </submittedName>
</protein>
<dbReference type="InterPro" id="IPR027417">
    <property type="entry name" value="P-loop_NTPase"/>
</dbReference>
<feature type="domain" description="ABC transporter" evidence="4">
    <location>
        <begin position="326"/>
        <end position="542"/>
    </location>
</feature>
<dbReference type="NCBIfam" id="NF000355">
    <property type="entry name" value="ribo_prot_ABC_F"/>
    <property type="match status" value="1"/>
</dbReference>
<keyword evidence="6" id="KW-1185">Reference proteome</keyword>
<dbReference type="PANTHER" id="PTHR42855:SF2">
    <property type="entry name" value="DRUG RESISTANCE ABC TRANSPORTER,ATP-BINDING PROTEIN"/>
    <property type="match status" value="1"/>
</dbReference>
<evidence type="ECO:0000256" key="1">
    <source>
        <dbReference type="ARBA" id="ARBA00022741"/>
    </source>
</evidence>
<dbReference type="PROSITE" id="PS50893">
    <property type="entry name" value="ABC_TRANSPORTER_2"/>
    <property type="match status" value="2"/>
</dbReference>
<evidence type="ECO:0000256" key="2">
    <source>
        <dbReference type="ARBA" id="ARBA00022840"/>
    </source>
</evidence>
<dbReference type="Gene3D" id="3.40.50.300">
    <property type="entry name" value="P-loop containing nucleotide triphosphate hydrolases"/>
    <property type="match status" value="2"/>
</dbReference>
<feature type="coiled-coil region" evidence="3">
    <location>
        <begin position="85"/>
        <end position="112"/>
    </location>
</feature>
<evidence type="ECO:0000313" key="5">
    <source>
        <dbReference type="EMBL" id="MBC2604852.1"/>
    </source>
</evidence>
<keyword evidence="3" id="KW-0175">Coiled coil</keyword>
<comment type="caution">
    <text evidence="5">The sequence shown here is derived from an EMBL/GenBank/DDBJ whole genome shotgun (WGS) entry which is preliminary data.</text>
</comment>
<name>A0A7X1E8J4_9BACT</name>
<dbReference type="Pfam" id="PF00005">
    <property type="entry name" value="ABC_tran"/>
    <property type="match status" value="2"/>
</dbReference>
<dbReference type="Pfam" id="PF12848">
    <property type="entry name" value="ABC_tran_Xtn"/>
    <property type="match status" value="1"/>
</dbReference>
<dbReference type="InterPro" id="IPR032781">
    <property type="entry name" value="ABC_tran_Xtn"/>
</dbReference>
<dbReference type="SMART" id="SM00382">
    <property type="entry name" value="AAA"/>
    <property type="match status" value="2"/>
</dbReference>
<evidence type="ECO:0000259" key="4">
    <source>
        <dbReference type="PROSITE" id="PS50893"/>
    </source>
</evidence>
<proteinExistence type="predicted"/>
<dbReference type="SUPFAM" id="SSF52540">
    <property type="entry name" value="P-loop containing nucleoside triphosphate hydrolases"/>
    <property type="match status" value="2"/>
</dbReference>
<dbReference type="PANTHER" id="PTHR42855">
    <property type="entry name" value="ABC TRANSPORTER ATP-BINDING SUBUNIT"/>
    <property type="match status" value="1"/>
</dbReference>
<dbReference type="InterPro" id="IPR051309">
    <property type="entry name" value="ABCF_ATPase"/>
</dbReference>
<dbReference type="FunFam" id="3.40.50.300:FF:000011">
    <property type="entry name" value="Putative ABC transporter ATP-binding component"/>
    <property type="match status" value="1"/>
</dbReference>
<dbReference type="EMBL" id="JACHVC010000005">
    <property type="protein sequence ID" value="MBC2604852.1"/>
    <property type="molecule type" value="Genomic_DNA"/>
</dbReference>
<evidence type="ECO:0000313" key="6">
    <source>
        <dbReference type="Proteomes" id="UP000526501"/>
    </source>
</evidence>
<dbReference type="InterPro" id="IPR003593">
    <property type="entry name" value="AAA+_ATPase"/>
</dbReference>
<keyword evidence="2 5" id="KW-0067">ATP-binding</keyword>
<dbReference type="GO" id="GO:0005524">
    <property type="term" value="F:ATP binding"/>
    <property type="evidence" value="ECO:0007669"/>
    <property type="project" value="UniProtKB-KW"/>
</dbReference>
<dbReference type="PROSITE" id="PS00211">
    <property type="entry name" value="ABC_TRANSPORTER_1"/>
    <property type="match status" value="2"/>
</dbReference>
<reference evidence="5 6" key="1">
    <citation type="submission" date="2020-07" db="EMBL/GenBank/DDBJ databases">
        <authorList>
            <person name="Feng X."/>
        </authorList>
    </citation>
    <scope>NUCLEOTIDE SEQUENCE [LARGE SCALE GENOMIC DNA]</scope>
    <source>
        <strain evidence="5 6">JCM23202</strain>
    </source>
</reference>
<dbReference type="Proteomes" id="UP000526501">
    <property type="component" value="Unassembled WGS sequence"/>
</dbReference>
<gene>
    <name evidence="5" type="ORF">H5P27_02235</name>
</gene>
<feature type="coiled-coil region" evidence="3">
    <location>
        <begin position="248"/>
        <end position="275"/>
    </location>
</feature>
<feature type="domain" description="ABC transporter" evidence="4">
    <location>
        <begin position="2"/>
        <end position="259"/>
    </location>
</feature>
<dbReference type="CDD" id="cd03221">
    <property type="entry name" value="ABCF_EF-3"/>
    <property type="match status" value="2"/>
</dbReference>
<organism evidence="5 6">
    <name type="scientific">Pelagicoccus albus</name>
    <dbReference type="NCBI Taxonomy" id="415222"/>
    <lineage>
        <taxon>Bacteria</taxon>
        <taxon>Pseudomonadati</taxon>
        <taxon>Verrucomicrobiota</taxon>
        <taxon>Opitutia</taxon>
        <taxon>Puniceicoccales</taxon>
        <taxon>Pelagicoccaceae</taxon>
        <taxon>Pelagicoccus</taxon>
    </lineage>
</organism>